<dbReference type="Proteomes" id="UP001054252">
    <property type="component" value="Unassembled WGS sequence"/>
</dbReference>
<dbReference type="GO" id="GO:0046872">
    <property type="term" value="F:metal ion binding"/>
    <property type="evidence" value="ECO:0007669"/>
    <property type="project" value="UniProtKB-KW"/>
</dbReference>
<gene>
    <name evidence="5" type="ORF">SLEP1_g50556</name>
</gene>
<evidence type="ECO:0000259" key="4">
    <source>
        <dbReference type="Pfam" id="PF13640"/>
    </source>
</evidence>
<dbReference type="GO" id="GO:0005789">
    <property type="term" value="C:endoplasmic reticulum membrane"/>
    <property type="evidence" value="ECO:0007669"/>
    <property type="project" value="UniProtKB-SubCell"/>
</dbReference>
<evidence type="ECO:0000313" key="5">
    <source>
        <dbReference type="EMBL" id="GKV43241.1"/>
    </source>
</evidence>
<dbReference type="Gene3D" id="2.60.120.620">
    <property type="entry name" value="q2cbj1_9rhob like domain"/>
    <property type="match status" value="1"/>
</dbReference>
<keyword evidence="3" id="KW-0408">Iron</keyword>
<evidence type="ECO:0000256" key="1">
    <source>
        <dbReference type="ARBA" id="ARBA00004586"/>
    </source>
</evidence>
<dbReference type="GO" id="GO:0004656">
    <property type="term" value="F:procollagen-proline 4-dioxygenase activity"/>
    <property type="evidence" value="ECO:0007669"/>
    <property type="project" value="TreeGrafter"/>
</dbReference>
<accession>A0AAV5M2Z2</accession>
<keyword evidence="6" id="KW-1185">Reference proteome</keyword>
<feature type="domain" description="Prolyl 4-hydroxylase alpha subunit Fe(2+) 2OG dioxygenase" evidence="4">
    <location>
        <begin position="20"/>
        <end position="66"/>
    </location>
</feature>
<dbReference type="PANTHER" id="PTHR10869:SF246">
    <property type="entry name" value="TRANSMEMBRANE PROLYL 4-HYDROXYLASE"/>
    <property type="match status" value="1"/>
</dbReference>
<dbReference type="EMBL" id="BPVZ01000166">
    <property type="protein sequence ID" value="GKV43241.1"/>
    <property type="molecule type" value="Genomic_DNA"/>
</dbReference>
<organism evidence="5 6">
    <name type="scientific">Rubroshorea leprosula</name>
    <dbReference type="NCBI Taxonomy" id="152421"/>
    <lineage>
        <taxon>Eukaryota</taxon>
        <taxon>Viridiplantae</taxon>
        <taxon>Streptophyta</taxon>
        <taxon>Embryophyta</taxon>
        <taxon>Tracheophyta</taxon>
        <taxon>Spermatophyta</taxon>
        <taxon>Magnoliopsida</taxon>
        <taxon>eudicotyledons</taxon>
        <taxon>Gunneridae</taxon>
        <taxon>Pentapetalae</taxon>
        <taxon>rosids</taxon>
        <taxon>malvids</taxon>
        <taxon>Malvales</taxon>
        <taxon>Dipterocarpaceae</taxon>
        <taxon>Rubroshorea</taxon>
    </lineage>
</organism>
<dbReference type="InterPro" id="IPR044862">
    <property type="entry name" value="Pro_4_hyd_alph_FE2OG_OXY"/>
</dbReference>
<dbReference type="Pfam" id="PF13640">
    <property type="entry name" value="2OG-FeII_Oxy_3"/>
    <property type="match status" value="1"/>
</dbReference>
<dbReference type="InterPro" id="IPR045054">
    <property type="entry name" value="P4HA-like"/>
</dbReference>
<reference evidence="5 6" key="1">
    <citation type="journal article" date="2021" name="Commun. Biol.">
        <title>The genome of Shorea leprosula (Dipterocarpaceae) highlights the ecological relevance of drought in aseasonal tropical rainforests.</title>
        <authorList>
            <person name="Ng K.K.S."/>
            <person name="Kobayashi M.J."/>
            <person name="Fawcett J.A."/>
            <person name="Hatakeyama M."/>
            <person name="Paape T."/>
            <person name="Ng C.H."/>
            <person name="Ang C.C."/>
            <person name="Tnah L.H."/>
            <person name="Lee C.T."/>
            <person name="Nishiyama T."/>
            <person name="Sese J."/>
            <person name="O'Brien M.J."/>
            <person name="Copetti D."/>
            <person name="Mohd Noor M.I."/>
            <person name="Ong R.C."/>
            <person name="Putra M."/>
            <person name="Sireger I.Z."/>
            <person name="Indrioko S."/>
            <person name="Kosugi Y."/>
            <person name="Izuno A."/>
            <person name="Isagi Y."/>
            <person name="Lee S.L."/>
            <person name="Shimizu K.K."/>
        </authorList>
    </citation>
    <scope>NUCLEOTIDE SEQUENCE [LARGE SCALE GENOMIC DNA]</scope>
    <source>
        <strain evidence="5">214</strain>
    </source>
</reference>
<protein>
    <recommendedName>
        <fullName evidence="4">Prolyl 4-hydroxylase alpha subunit Fe(2+) 2OG dioxygenase domain-containing protein</fullName>
    </recommendedName>
</protein>
<evidence type="ECO:0000256" key="3">
    <source>
        <dbReference type="ARBA" id="ARBA00023004"/>
    </source>
</evidence>
<proteinExistence type="predicted"/>
<evidence type="ECO:0000256" key="2">
    <source>
        <dbReference type="ARBA" id="ARBA00022723"/>
    </source>
</evidence>
<name>A0AAV5M2Z2_9ROSI</name>
<sequence>MFPFENGLKIKGYDYRQCVGLKVKPRKGDGLLFYSLLPNGTIDPTSLHGSCPVIKGEKWVATKWVRDQEQYD</sequence>
<keyword evidence="2" id="KW-0479">Metal-binding</keyword>
<comment type="subcellular location">
    <subcellularLocation>
        <location evidence="1">Endoplasmic reticulum membrane</location>
    </subcellularLocation>
</comment>
<dbReference type="AlphaFoldDB" id="A0AAV5M2Z2"/>
<dbReference type="PANTHER" id="PTHR10869">
    <property type="entry name" value="PROLYL 4-HYDROXYLASE ALPHA SUBUNIT"/>
    <property type="match status" value="1"/>
</dbReference>
<comment type="caution">
    <text evidence="5">The sequence shown here is derived from an EMBL/GenBank/DDBJ whole genome shotgun (WGS) entry which is preliminary data.</text>
</comment>
<evidence type="ECO:0000313" key="6">
    <source>
        <dbReference type="Proteomes" id="UP001054252"/>
    </source>
</evidence>